<comment type="caution">
    <text evidence="1">The sequence shown here is derived from an EMBL/GenBank/DDBJ whole genome shotgun (WGS) entry which is preliminary data.</text>
</comment>
<gene>
    <name evidence="1" type="ORF">GQ602_000930</name>
</gene>
<proteinExistence type="predicted"/>
<dbReference type="EMBL" id="JAACLJ010000001">
    <property type="protein sequence ID" value="KAF4595317.1"/>
    <property type="molecule type" value="Genomic_DNA"/>
</dbReference>
<evidence type="ECO:0000313" key="1">
    <source>
        <dbReference type="EMBL" id="KAF4595317.1"/>
    </source>
</evidence>
<dbReference type="AlphaFoldDB" id="A0A8H4VGL7"/>
<name>A0A8H4VGL7_9HYPO</name>
<organism evidence="1 2">
    <name type="scientific">Ophiocordyceps camponoti-floridani</name>
    <dbReference type="NCBI Taxonomy" id="2030778"/>
    <lineage>
        <taxon>Eukaryota</taxon>
        <taxon>Fungi</taxon>
        <taxon>Dikarya</taxon>
        <taxon>Ascomycota</taxon>
        <taxon>Pezizomycotina</taxon>
        <taxon>Sordariomycetes</taxon>
        <taxon>Hypocreomycetidae</taxon>
        <taxon>Hypocreales</taxon>
        <taxon>Ophiocordycipitaceae</taxon>
        <taxon>Ophiocordyceps</taxon>
    </lineage>
</organism>
<sequence>MLEFTGDGRMEVTLDSVSISGAAMPRTTQSGHEKTCNLSSYPLWIRVKNFEAAFHSLTWEACQRHCQREISASWREVA</sequence>
<dbReference type="Proteomes" id="UP000562929">
    <property type="component" value="Unassembled WGS sequence"/>
</dbReference>
<reference evidence="1 2" key="1">
    <citation type="journal article" date="2020" name="G3 (Bethesda)">
        <title>Genetic Underpinnings of Host Manipulation by Ophiocordyceps as Revealed by Comparative Transcriptomics.</title>
        <authorList>
            <person name="Will I."/>
            <person name="Das B."/>
            <person name="Trinh T."/>
            <person name="Brachmann A."/>
            <person name="Ohm R.A."/>
            <person name="de Bekker C."/>
        </authorList>
    </citation>
    <scope>NUCLEOTIDE SEQUENCE [LARGE SCALE GENOMIC DNA]</scope>
    <source>
        <strain evidence="1 2">EC05</strain>
    </source>
</reference>
<protein>
    <submittedName>
        <fullName evidence="1">Uncharacterized protein</fullName>
    </submittedName>
</protein>
<keyword evidence="2" id="KW-1185">Reference proteome</keyword>
<evidence type="ECO:0000313" key="2">
    <source>
        <dbReference type="Proteomes" id="UP000562929"/>
    </source>
</evidence>
<accession>A0A8H4VGL7</accession>